<dbReference type="EMBL" id="AVOT02126475">
    <property type="protein sequence ID" value="MBW0587264.1"/>
    <property type="molecule type" value="Genomic_DNA"/>
</dbReference>
<evidence type="ECO:0000313" key="2">
    <source>
        <dbReference type="Proteomes" id="UP000765509"/>
    </source>
</evidence>
<reference evidence="1" key="1">
    <citation type="submission" date="2021-03" db="EMBL/GenBank/DDBJ databases">
        <title>Draft genome sequence of rust myrtle Austropuccinia psidii MF-1, a brazilian biotype.</title>
        <authorList>
            <person name="Quecine M.C."/>
            <person name="Pachon D.M.R."/>
            <person name="Bonatelli M.L."/>
            <person name="Correr F.H."/>
            <person name="Franceschini L.M."/>
            <person name="Leite T.F."/>
            <person name="Margarido G.R.A."/>
            <person name="Almeida C.A."/>
            <person name="Ferrarezi J.A."/>
            <person name="Labate C.A."/>
        </authorList>
    </citation>
    <scope>NUCLEOTIDE SEQUENCE</scope>
    <source>
        <strain evidence="1">MF-1</strain>
    </source>
</reference>
<evidence type="ECO:0000313" key="1">
    <source>
        <dbReference type="EMBL" id="MBW0587264.1"/>
    </source>
</evidence>
<dbReference type="AlphaFoldDB" id="A0A9Q3KUF2"/>
<organism evidence="1 2">
    <name type="scientific">Austropuccinia psidii MF-1</name>
    <dbReference type="NCBI Taxonomy" id="1389203"/>
    <lineage>
        <taxon>Eukaryota</taxon>
        <taxon>Fungi</taxon>
        <taxon>Dikarya</taxon>
        <taxon>Basidiomycota</taxon>
        <taxon>Pucciniomycotina</taxon>
        <taxon>Pucciniomycetes</taxon>
        <taxon>Pucciniales</taxon>
        <taxon>Sphaerophragmiaceae</taxon>
        <taxon>Austropuccinia</taxon>
    </lineage>
</organism>
<accession>A0A9Q3KUF2</accession>
<gene>
    <name evidence="1" type="ORF">O181_126979</name>
</gene>
<protein>
    <submittedName>
        <fullName evidence="1">Uncharacterized protein</fullName>
    </submittedName>
</protein>
<proteinExistence type="predicted"/>
<sequence>QQQHPLTPLQSHTNYTASLFRRVPQSNTGELLLSSPISRTSQAPSSTDCIATCFQNHHIQ</sequence>
<keyword evidence="2" id="KW-1185">Reference proteome</keyword>
<feature type="non-terminal residue" evidence="1">
    <location>
        <position position="1"/>
    </location>
</feature>
<comment type="caution">
    <text evidence="1">The sequence shown here is derived from an EMBL/GenBank/DDBJ whole genome shotgun (WGS) entry which is preliminary data.</text>
</comment>
<dbReference type="Proteomes" id="UP000765509">
    <property type="component" value="Unassembled WGS sequence"/>
</dbReference>
<name>A0A9Q3KUF2_9BASI</name>